<accession>A0A9P7KHE9</accession>
<protein>
    <recommendedName>
        <fullName evidence="4">PEBP-like protein</fullName>
    </recommendedName>
</protein>
<dbReference type="Pfam" id="PF01161">
    <property type="entry name" value="PBP"/>
    <property type="match status" value="1"/>
</dbReference>
<name>A0A9P7KHE9_9AGAR</name>
<dbReference type="PANTHER" id="PTHR11362">
    <property type="entry name" value="PHOSPHATIDYLETHANOLAMINE-BINDING PROTEIN"/>
    <property type="match status" value="1"/>
</dbReference>
<dbReference type="EMBL" id="JABCKI010000425">
    <property type="protein sequence ID" value="KAG5650533.1"/>
    <property type="molecule type" value="Genomic_DNA"/>
</dbReference>
<dbReference type="GO" id="GO:0030162">
    <property type="term" value="P:regulation of proteolysis"/>
    <property type="evidence" value="ECO:0007669"/>
    <property type="project" value="TreeGrafter"/>
</dbReference>
<dbReference type="InterPro" id="IPR008914">
    <property type="entry name" value="PEBP"/>
</dbReference>
<sequence length="165" mass="18308">MEFSIVWPNGKAAALGNFLTREDTLEEPDLHFIFPGEDSSQEVSYTLVMTDPDAPSRADPKYRQFRHWVITGIKAPVTESKVALKMKLSTTPYRPPGPPPGSGIHRYTFLLFEEPESGFTVPEGAPEYGAALEERRSWNAVDFGNKHGLKLVGANLFLVQAAESQ</sequence>
<dbReference type="GO" id="GO:0046578">
    <property type="term" value="P:regulation of Ras protein signal transduction"/>
    <property type="evidence" value="ECO:0007669"/>
    <property type="project" value="TreeGrafter"/>
</dbReference>
<dbReference type="InterPro" id="IPR035810">
    <property type="entry name" value="PEBP_euk"/>
</dbReference>
<dbReference type="Proteomes" id="UP000717328">
    <property type="component" value="Unassembled WGS sequence"/>
</dbReference>
<comment type="similarity">
    <text evidence="1">Belongs to the phosphatidylethanolamine-binding protein family.</text>
</comment>
<gene>
    <name evidence="2" type="ORF">H0H81_011922</name>
</gene>
<dbReference type="SUPFAM" id="SSF49777">
    <property type="entry name" value="PEBP-like"/>
    <property type="match status" value="1"/>
</dbReference>
<dbReference type="AlphaFoldDB" id="A0A9P7KHE9"/>
<dbReference type="InterPro" id="IPR001858">
    <property type="entry name" value="Phosphatidylethanolamine-bd_CS"/>
</dbReference>
<dbReference type="InterPro" id="IPR036610">
    <property type="entry name" value="PEBP-like_sf"/>
</dbReference>
<reference evidence="2" key="1">
    <citation type="submission" date="2021-02" db="EMBL/GenBank/DDBJ databases">
        <authorList>
            <person name="Nieuwenhuis M."/>
            <person name="Van De Peppel L.J.J."/>
        </authorList>
    </citation>
    <scope>NUCLEOTIDE SEQUENCE</scope>
    <source>
        <strain evidence="2">D49</strain>
    </source>
</reference>
<evidence type="ECO:0000313" key="2">
    <source>
        <dbReference type="EMBL" id="KAG5650533.1"/>
    </source>
</evidence>
<proteinExistence type="inferred from homology"/>
<dbReference type="Gene3D" id="3.90.280.10">
    <property type="entry name" value="PEBP-like"/>
    <property type="match status" value="1"/>
</dbReference>
<organism evidence="2 3">
    <name type="scientific">Sphagnurus paluster</name>
    <dbReference type="NCBI Taxonomy" id="117069"/>
    <lineage>
        <taxon>Eukaryota</taxon>
        <taxon>Fungi</taxon>
        <taxon>Dikarya</taxon>
        <taxon>Basidiomycota</taxon>
        <taxon>Agaricomycotina</taxon>
        <taxon>Agaricomycetes</taxon>
        <taxon>Agaricomycetidae</taxon>
        <taxon>Agaricales</taxon>
        <taxon>Tricholomatineae</taxon>
        <taxon>Lyophyllaceae</taxon>
        <taxon>Sphagnurus</taxon>
    </lineage>
</organism>
<keyword evidence="3" id="KW-1185">Reference proteome</keyword>
<dbReference type="CDD" id="cd00866">
    <property type="entry name" value="PEBP_euk"/>
    <property type="match status" value="1"/>
</dbReference>
<evidence type="ECO:0000313" key="3">
    <source>
        <dbReference type="Proteomes" id="UP000717328"/>
    </source>
</evidence>
<reference evidence="2" key="2">
    <citation type="submission" date="2021-10" db="EMBL/GenBank/DDBJ databases">
        <title>Phylogenomics reveals ancestral predisposition of the termite-cultivated fungus Termitomyces towards a domesticated lifestyle.</title>
        <authorList>
            <person name="Auxier B."/>
            <person name="Grum-Grzhimaylo A."/>
            <person name="Cardenas M.E."/>
            <person name="Lodge J.D."/>
            <person name="Laessoe T."/>
            <person name="Pedersen O."/>
            <person name="Smith M.E."/>
            <person name="Kuyper T.W."/>
            <person name="Franco-Molano E.A."/>
            <person name="Baroni T.J."/>
            <person name="Aanen D.K."/>
        </authorList>
    </citation>
    <scope>NUCLEOTIDE SEQUENCE</scope>
    <source>
        <strain evidence="2">D49</strain>
    </source>
</reference>
<dbReference type="GO" id="GO:0030414">
    <property type="term" value="F:peptidase inhibitor activity"/>
    <property type="evidence" value="ECO:0007669"/>
    <property type="project" value="TreeGrafter"/>
</dbReference>
<evidence type="ECO:0000256" key="1">
    <source>
        <dbReference type="ARBA" id="ARBA00007091"/>
    </source>
</evidence>
<dbReference type="PANTHER" id="PTHR11362:SF148">
    <property type="entry name" value="CARBOXYPEPTIDASE Y INHIBITOR"/>
    <property type="match status" value="1"/>
</dbReference>
<evidence type="ECO:0008006" key="4">
    <source>
        <dbReference type="Google" id="ProtNLM"/>
    </source>
</evidence>
<dbReference type="GO" id="GO:0005543">
    <property type="term" value="F:phospholipid binding"/>
    <property type="evidence" value="ECO:0007669"/>
    <property type="project" value="TreeGrafter"/>
</dbReference>
<comment type="caution">
    <text evidence="2">The sequence shown here is derived from an EMBL/GenBank/DDBJ whole genome shotgun (WGS) entry which is preliminary data.</text>
</comment>
<dbReference type="PROSITE" id="PS01220">
    <property type="entry name" value="PBP"/>
    <property type="match status" value="1"/>
</dbReference>
<dbReference type="OrthoDB" id="2506647at2759"/>